<dbReference type="AlphaFoldDB" id="A0A9Q3EEJ1"/>
<name>A0A9Q3EEJ1_9BASI</name>
<feature type="compositionally biased region" description="Basic and acidic residues" evidence="1">
    <location>
        <begin position="87"/>
        <end position="112"/>
    </location>
</feature>
<keyword evidence="3" id="KW-1185">Reference proteome</keyword>
<comment type="caution">
    <text evidence="2">The sequence shown here is derived from an EMBL/GenBank/DDBJ whole genome shotgun (WGS) entry which is preliminary data.</text>
</comment>
<gene>
    <name evidence="2" type="ORF">O181_057385</name>
</gene>
<evidence type="ECO:0000256" key="1">
    <source>
        <dbReference type="SAM" id="MobiDB-lite"/>
    </source>
</evidence>
<sequence length="122" mass="14273">MENGRQGIQPRAPLKRTLRKCPEDFPPRDVLQRTHHRREIEPEITHSDSSELIRSGNPTKLPSGLTPLRHQQISDQESPHFSMPGRIQERKRIIRQEQDFYQPEAERVKSYDPELFGPGKEV</sequence>
<feature type="region of interest" description="Disordered" evidence="1">
    <location>
        <begin position="1"/>
        <end position="122"/>
    </location>
</feature>
<proteinExistence type="predicted"/>
<dbReference type="EMBL" id="AVOT02026100">
    <property type="protein sequence ID" value="MBW0517670.1"/>
    <property type="molecule type" value="Genomic_DNA"/>
</dbReference>
<reference evidence="2" key="1">
    <citation type="submission" date="2021-03" db="EMBL/GenBank/DDBJ databases">
        <title>Draft genome sequence of rust myrtle Austropuccinia psidii MF-1, a brazilian biotype.</title>
        <authorList>
            <person name="Quecine M.C."/>
            <person name="Pachon D.M.R."/>
            <person name="Bonatelli M.L."/>
            <person name="Correr F.H."/>
            <person name="Franceschini L.M."/>
            <person name="Leite T.F."/>
            <person name="Margarido G.R.A."/>
            <person name="Almeida C.A."/>
            <person name="Ferrarezi J.A."/>
            <person name="Labate C.A."/>
        </authorList>
    </citation>
    <scope>NUCLEOTIDE SEQUENCE</scope>
    <source>
        <strain evidence="2">MF-1</strain>
    </source>
</reference>
<evidence type="ECO:0000313" key="3">
    <source>
        <dbReference type="Proteomes" id="UP000765509"/>
    </source>
</evidence>
<organism evidence="2 3">
    <name type="scientific">Austropuccinia psidii MF-1</name>
    <dbReference type="NCBI Taxonomy" id="1389203"/>
    <lineage>
        <taxon>Eukaryota</taxon>
        <taxon>Fungi</taxon>
        <taxon>Dikarya</taxon>
        <taxon>Basidiomycota</taxon>
        <taxon>Pucciniomycotina</taxon>
        <taxon>Pucciniomycetes</taxon>
        <taxon>Pucciniales</taxon>
        <taxon>Sphaerophragmiaceae</taxon>
        <taxon>Austropuccinia</taxon>
    </lineage>
</organism>
<feature type="compositionally biased region" description="Basic and acidic residues" evidence="1">
    <location>
        <begin position="20"/>
        <end position="51"/>
    </location>
</feature>
<evidence type="ECO:0000313" key="2">
    <source>
        <dbReference type="EMBL" id="MBW0517670.1"/>
    </source>
</evidence>
<protein>
    <submittedName>
        <fullName evidence="2">Uncharacterized protein</fullName>
    </submittedName>
</protein>
<accession>A0A9Q3EEJ1</accession>
<dbReference type="Proteomes" id="UP000765509">
    <property type="component" value="Unassembled WGS sequence"/>
</dbReference>